<organism evidence="1 2">
    <name type="scientific">Larkinella knui</name>
    <dbReference type="NCBI Taxonomy" id="2025310"/>
    <lineage>
        <taxon>Bacteria</taxon>
        <taxon>Pseudomonadati</taxon>
        <taxon>Bacteroidota</taxon>
        <taxon>Cytophagia</taxon>
        <taxon>Cytophagales</taxon>
        <taxon>Spirosomataceae</taxon>
        <taxon>Larkinella</taxon>
    </lineage>
</organism>
<dbReference type="RefSeq" id="WP_124907835.1">
    <property type="nucleotide sequence ID" value="NZ_RQJP01000003.1"/>
</dbReference>
<evidence type="ECO:0000313" key="1">
    <source>
        <dbReference type="EMBL" id="RRB13939.1"/>
    </source>
</evidence>
<keyword evidence="2" id="KW-1185">Reference proteome</keyword>
<accession>A0A3P1CL19</accession>
<dbReference type="Proteomes" id="UP000274271">
    <property type="component" value="Unassembled WGS sequence"/>
</dbReference>
<evidence type="ECO:0000313" key="2">
    <source>
        <dbReference type="Proteomes" id="UP000274271"/>
    </source>
</evidence>
<proteinExistence type="predicted"/>
<protein>
    <submittedName>
        <fullName evidence="1">Uncharacterized protein</fullName>
    </submittedName>
</protein>
<dbReference type="EMBL" id="RQJP01000003">
    <property type="protein sequence ID" value="RRB13939.1"/>
    <property type="molecule type" value="Genomic_DNA"/>
</dbReference>
<dbReference type="OrthoDB" id="7059742at2"/>
<name>A0A3P1CL19_9BACT</name>
<comment type="caution">
    <text evidence="1">The sequence shown here is derived from an EMBL/GenBank/DDBJ whole genome shotgun (WGS) entry which is preliminary data.</text>
</comment>
<sequence length="216" mass="24089">MMGLSDLFKTPTLPYKDASTNTIYELLFCDQIELYQNNNNQSYPWNILLSETAYVADLKKITMDATVETRAKILAYTKLQGSGQRLDKRELLAVIVEVGLDNGLDVLASYQDGSARYLNHSGKVLIWQTKSTQSNNLINNLFSDSVAIISKIGPWNKPRLPFPARGNVRITFLVSDGLYFGEGPIDALFRDALAGPALRSATALMTYLTEEVITKR</sequence>
<dbReference type="AlphaFoldDB" id="A0A3P1CL19"/>
<reference evidence="1 2" key="1">
    <citation type="submission" date="2018-11" db="EMBL/GenBank/DDBJ databases">
        <authorList>
            <person name="Zhou Z."/>
            <person name="Wang G."/>
        </authorList>
    </citation>
    <scope>NUCLEOTIDE SEQUENCE [LARGE SCALE GENOMIC DNA]</scope>
    <source>
        <strain evidence="1 2">KCTC42998</strain>
    </source>
</reference>
<gene>
    <name evidence="1" type="ORF">EHT87_16945</name>
</gene>